<dbReference type="KEGG" id="llu:AKJ09_06406"/>
<dbReference type="Proteomes" id="UP000064967">
    <property type="component" value="Chromosome"/>
</dbReference>
<evidence type="ECO:0000313" key="3">
    <source>
        <dbReference type="Proteomes" id="UP000064967"/>
    </source>
</evidence>
<organism evidence="2 3">
    <name type="scientific">Labilithrix luteola</name>
    <dbReference type="NCBI Taxonomy" id="1391654"/>
    <lineage>
        <taxon>Bacteria</taxon>
        <taxon>Pseudomonadati</taxon>
        <taxon>Myxococcota</taxon>
        <taxon>Polyangia</taxon>
        <taxon>Polyangiales</taxon>
        <taxon>Labilitrichaceae</taxon>
        <taxon>Labilithrix</taxon>
    </lineage>
</organism>
<gene>
    <name evidence="2" type="ORF">AKJ09_06406</name>
</gene>
<sequence>MKSIQLRIADLASLPRMHDGRSEALPGIGPTEVLIRVDSPTARGTSARFIQRFLSLLVAGIADDVVGEIVTTGSAVTGLSKGDRVVLPATVRCSRTNTDRSSCVLRVADADRNLMKIPADLHDLSDERILAIHRLRLEWLDEAAS</sequence>
<accession>A0A0K1Q1Z6</accession>
<protein>
    <recommendedName>
        <fullName evidence="1">Alcohol dehydrogenase-like N-terminal domain-containing protein</fullName>
    </recommendedName>
</protein>
<dbReference type="Pfam" id="PF08240">
    <property type="entry name" value="ADH_N"/>
    <property type="match status" value="1"/>
</dbReference>
<dbReference type="RefSeq" id="WP_146651146.1">
    <property type="nucleotide sequence ID" value="NZ_CP012333.1"/>
</dbReference>
<dbReference type="Gene3D" id="3.90.180.10">
    <property type="entry name" value="Medium-chain alcohol dehydrogenases, catalytic domain"/>
    <property type="match status" value="1"/>
</dbReference>
<proteinExistence type="predicted"/>
<dbReference type="SUPFAM" id="SSF50129">
    <property type="entry name" value="GroES-like"/>
    <property type="match status" value="1"/>
</dbReference>
<evidence type="ECO:0000313" key="2">
    <source>
        <dbReference type="EMBL" id="AKU99742.1"/>
    </source>
</evidence>
<keyword evidence="3" id="KW-1185">Reference proteome</keyword>
<dbReference type="InterPro" id="IPR011032">
    <property type="entry name" value="GroES-like_sf"/>
</dbReference>
<dbReference type="InterPro" id="IPR013154">
    <property type="entry name" value="ADH-like_N"/>
</dbReference>
<reference evidence="2 3" key="1">
    <citation type="submission" date="2015-08" db="EMBL/GenBank/DDBJ databases">
        <authorList>
            <person name="Babu N.S."/>
            <person name="Beckwith C.J."/>
            <person name="Beseler K.G."/>
            <person name="Brison A."/>
            <person name="Carone J.V."/>
            <person name="Caskin T.P."/>
            <person name="Diamond M."/>
            <person name="Durham M.E."/>
            <person name="Foxe J.M."/>
            <person name="Go M."/>
            <person name="Henderson B.A."/>
            <person name="Jones I.B."/>
            <person name="McGettigan J.A."/>
            <person name="Micheletti S.J."/>
            <person name="Nasrallah M.E."/>
            <person name="Ortiz D."/>
            <person name="Piller C.R."/>
            <person name="Privatt S.R."/>
            <person name="Schneider S.L."/>
            <person name="Sharp S."/>
            <person name="Smith T.C."/>
            <person name="Stanton J.D."/>
            <person name="Ullery H.E."/>
            <person name="Wilson R.J."/>
            <person name="Serrano M.G."/>
            <person name="Buck G."/>
            <person name="Lee V."/>
            <person name="Wang Y."/>
            <person name="Carvalho R."/>
            <person name="Voegtly L."/>
            <person name="Shi R."/>
            <person name="Duckworth R."/>
            <person name="Johnson A."/>
            <person name="Loviza R."/>
            <person name="Walstead R."/>
            <person name="Shah Z."/>
            <person name="Kiflezghi M."/>
            <person name="Wade K."/>
            <person name="Ball S.L."/>
            <person name="Bradley K.W."/>
            <person name="Asai D.J."/>
            <person name="Bowman C.A."/>
            <person name="Russell D.A."/>
            <person name="Pope W.H."/>
            <person name="Jacobs-Sera D."/>
            <person name="Hendrix R.W."/>
            <person name="Hatfull G.F."/>
        </authorList>
    </citation>
    <scope>NUCLEOTIDE SEQUENCE [LARGE SCALE GENOMIC DNA]</scope>
    <source>
        <strain evidence="2 3">DSM 27648</strain>
    </source>
</reference>
<dbReference type="EMBL" id="CP012333">
    <property type="protein sequence ID" value="AKU99742.1"/>
    <property type="molecule type" value="Genomic_DNA"/>
</dbReference>
<feature type="domain" description="Alcohol dehydrogenase-like N-terminal" evidence="1">
    <location>
        <begin position="29"/>
        <end position="102"/>
    </location>
</feature>
<evidence type="ECO:0000259" key="1">
    <source>
        <dbReference type="Pfam" id="PF08240"/>
    </source>
</evidence>
<dbReference type="OrthoDB" id="9774952at2"/>
<name>A0A0K1Q1Z6_9BACT</name>
<dbReference type="AlphaFoldDB" id="A0A0K1Q1Z6"/>